<dbReference type="Proteomes" id="UP001176517">
    <property type="component" value="Unassembled WGS sequence"/>
</dbReference>
<organism evidence="2 3">
    <name type="scientific">Tilletia horrida</name>
    <dbReference type="NCBI Taxonomy" id="155126"/>
    <lineage>
        <taxon>Eukaryota</taxon>
        <taxon>Fungi</taxon>
        <taxon>Dikarya</taxon>
        <taxon>Basidiomycota</taxon>
        <taxon>Ustilaginomycotina</taxon>
        <taxon>Exobasidiomycetes</taxon>
        <taxon>Tilletiales</taxon>
        <taxon>Tilletiaceae</taxon>
        <taxon>Tilletia</taxon>
    </lineage>
</organism>
<dbReference type="AlphaFoldDB" id="A0AAN6GPS3"/>
<evidence type="ECO:0000313" key="2">
    <source>
        <dbReference type="EMBL" id="KAK0551486.1"/>
    </source>
</evidence>
<name>A0AAN6GPS3_9BASI</name>
<feature type="compositionally biased region" description="Low complexity" evidence="1">
    <location>
        <begin position="523"/>
        <end position="555"/>
    </location>
</feature>
<comment type="caution">
    <text evidence="2">The sequence shown here is derived from an EMBL/GenBank/DDBJ whole genome shotgun (WGS) entry which is preliminary data.</text>
</comment>
<accession>A0AAN6GPS3</accession>
<protein>
    <submittedName>
        <fullName evidence="2">Uncharacterized protein</fullName>
    </submittedName>
</protein>
<dbReference type="EMBL" id="JAPDMZ010000076">
    <property type="protein sequence ID" value="KAK0551486.1"/>
    <property type="molecule type" value="Genomic_DNA"/>
</dbReference>
<gene>
    <name evidence="2" type="ORF">OC846_003264</name>
</gene>
<keyword evidence="3" id="KW-1185">Reference proteome</keyword>
<sequence length="696" mass="75439">MDGVLEHRTSSSSDVSNADLGDCKAVLLADLTTAPLTNIGNEYSTNDGDLDAIRALRSQAFLNRFENGAEEKVLLLTILAEEIMHAPTASASLARGAQLQSGAKLHDRAYRILANQRMDSDSVIVNSQSLVLQAFRKLLRGEIKLAICMFILCQSATLWLLQDRQEHPQPPLLINGVDLTALDNELLTNTYWLSRAASQLLLLRIGLPLTSTLLAAGPSDIALIPSLPPCRPNATLLYHLEQTSGNYRMLPAHSRAIASLKLTSHISEVVCLLNAKFQTLATMPNAGPDIAPLREATHMEAITSEFPNTILDILCSLDSEVTDEHPEVLHMLRDIMVHLAFPRADVIASRSGFGPTSTGIHALNHLLMVIISAVASLSSTEQTPPLKSTISENAGDMPRILLDLEFRSDHLGRSALLAARLFDSAIRALEIVLFHCQLLPMPLADERQVSMFRLTSEATIFVLQRQGQILHLLQQMYSVLQQDRMICGPRRSTERRVKQLVQVLEDRGIIAVPAHRAAQGAGSETSSRPQTSQTRSSENDSQGSSQNSSQSSLFSEVGHQLQIVDEPVAPFGVPSQARTLSQWPATLIPAQNSVSLGPARWQHRSWSELPHTPSNGGFLAGPSAASQVLPTQSVSMSLPTTPWASTGPTWSNWSLPPGFPTYLQQPSPITLAPAQSPTVDAVPDFSLAAGKSASGI</sequence>
<proteinExistence type="predicted"/>
<evidence type="ECO:0000256" key="1">
    <source>
        <dbReference type="SAM" id="MobiDB-lite"/>
    </source>
</evidence>
<reference evidence="2" key="1">
    <citation type="journal article" date="2023" name="PhytoFront">
        <title>Draft Genome Resources of Seven Strains of Tilletia horrida, Causal Agent of Kernel Smut of Rice.</title>
        <authorList>
            <person name="Khanal S."/>
            <person name="Antony Babu S."/>
            <person name="Zhou X.G."/>
        </authorList>
    </citation>
    <scope>NUCLEOTIDE SEQUENCE</scope>
    <source>
        <strain evidence="2">TX6</strain>
    </source>
</reference>
<evidence type="ECO:0000313" key="3">
    <source>
        <dbReference type="Proteomes" id="UP001176517"/>
    </source>
</evidence>
<feature type="region of interest" description="Disordered" evidence="1">
    <location>
        <begin position="515"/>
        <end position="556"/>
    </location>
</feature>